<keyword evidence="2" id="KW-0732">Signal</keyword>
<name>A0A9W6U702_9STRA</name>
<feature type="compositionally biased region" description="Basic and acidic residues" evidence="1">
    <location>
        <begin position="379"/>
        <end position="388"/>
    </location>
</feature>
<feature type="compositionally biased region" description="Polar residues" evidence="1">
    <location>
        <begin position="228"/>
        <end position="239"/>
    </location>
</feature>
<organism evidence="3 4">
    <name type="scientific">Phytophthora lilii</name>
    <dbReference type="NCBI Taxonomy" id="2077276"/>
    <lineage>
        <taxon>Eukaryota</taxon>
        <taxon>Sar</taxon>
        <taxon>Stramenopiles</taxon>
        <taxon>Oomycota</taxon>
        <taxon>Peronosporomycetes</taxon>
        <taxon>Peronosporales</taxon>
        <taxon>Peronosporaceae</taxon>
        <taxon>Phytophthora</taxon>
    </lineage>
</organism>
<sequence length="388" mass="40771">MVMVMKPITAALSVILAGLTSATDVSVQYDAVYSIPASRGPLCSGSGPAPAGTACPLQGCCYSRLYSKVTIVQGGKCVAPVDAECTIVSGTSWGCAFTNNARSYGSGSVFSDEEKPPAKQTGQLVDNNYDARTADGKQNPLVLKPGEDGKIGDTNESQYTHPAGSGKSYKTGVDDDSDDAILVKTSKDSQADSSNYSQNSDSSKLIKNNADEDNENSSSAELGSGSSVDTSYLTQSSKGSKTRLDDDSEETILSKLTKGSISGGNDENVDSYLTQSKLNLTQSSKGSKANSDEKAVPSKAGDADGGSADTHPTKSGQDNKIGFDNNDGSEDTYPTKQGDNNVLYLRDNKNPSKINRDTWDDDSTDSQDSYEGTFGGGKHSFDHSSNDW</sequence>
<dbReference type="OrthoDB" id="74353at2759"/>
<feature type="compositionally biased region" description="Low complexity" evidence="1">
    <location>
        <begin position="216"/>
        <end position="227"/>
    </location>
</feature>
<evidence type="ECO:0000313" key="4">
    <source>
        <dbReference type="Proteomes" id="UP001165083"/>
    </source>
</evidence>
<gene>
    <name evidence="3" type="ORF">Plil01_001104000</name>
</gene>
<proteinExistence type="predicted"/>
<comment type="caution">
    <text evidence="3">The sequence shown here is derived from an EMBL/GenBank/DDBJ whole genome shotgun (WGS) entry which is preliminary data.</text>
</comment>
<feature type="region of interest" description="Disordered" evidence="1">
    <location>
        <begin position="280"/>
        <end position="388"/>
    </location>
</feature>
<feature type="chain" id="PRO_5040777660" evidence="2">
    <location>
        <begin position="23"/>
        <end position="388"/>
    </location>
</feature>
<protein>
    <submittedName>
        <fullName evidence="3">Unnamed protein product</fullName>
    </submittedName>
</protein>
<evidence type="ECO:0000256" key="1">
    <source>
        <dbReference type="SAM" id="MobiDB-lite"/>
    </source>
</evidence>
<feature type="signal peptide" evidence="2">
    <location>
        <begin position="1"/>
        <end position="22"/>
    </location>
</feature>
<feature type="region of interest" description="Disordered" evidence="1">
    <location>
        <begin position="106"/>
        <end position="125"/>
    </location>
</feature>
<feature type="compositionally biased region" description="Basic and acidic residues" evidence="1">
    <location>
        <begin position="346"/>
        <end position="358"/>
    </location>
</feature>
<feature type="region of interest" description="Disordered" evidence="1">
    <location>
        <begin position="130"/>
        <end position="248"/>
    </location>
</feature>
<feature type="compositionally biased region" description="Low complexity" evidence="1">
    <location>
        <begin position="191"/>
        <end position="203"/>
    </location>
</feature>
<evidence type="ECO:0000256" key="2">
    <source>
        <dbReference type="SAM" id="SignalP"/>
    </source>
</evidence>
<dbReference type="Proteomes" id="UP001165083">
    <property type="component" value="Unassembled WGS sequence"/>
</dbReference>
<evidence type="ECO:0000313" key="3">
    <source>
        <dbReference type="EMBL" id="GMF26554.1"/>
    </source>
</evidence>
<feature type="compositionally biased region" description="Polar residues" evidence="1">
    <location>
        <begin position="280"/>
        <end position="289"/>
    </location>
</feature>
<reference evidence="3" key="1">
    <citation type="submission" date="2023-04" db="EMBL/GenBank/DDBJ databases">
        <title>Phytophthora lilii NBRC 32176.</title>
        <authorList>
            <person name="Ichikawa N."/>
            <person name="Sato H."/>
            <person name="Tonouchi N."/>
        </authorList>
    </citation>
    <scope>NUCLEOTIDE SEQUENCE</scope>
    <source>
        <strain evidence="3">NBRC 32176</strain>
    </source>
</reference>
<keyword evidence="4" id="KW-1185">Reference proteome</keyword>
<dbReference type="EMBL" id="BSXW01000614">
    <property type="protein sequence ID" value="GMF26554.1"/>
    <property type="molecule type" value="Genomic_DNA"/>
</dbReference>
<accession>A0A9W6U702</accession>
<dbReference type="AlphaFoldDB" id="A0A9W6U702"/>